<proteinExistence type="predicted"/>
<keyword evidence="3" id="KW-1185">Reference proteome</keyword>
<dbReference type="PANTHER" id="PTHR34322:SF2">
    <property type="entry name" value="TRANSPOSASE IS200-LIKE DOMAIN-CONTAINING PROTEIN"/>
    <property type="match status" value="1"/>
</dbReference>
<accession>A0ABV7HRX4</accession>
<dbReference type="InterPro" id="IPR036515">
    <property type="entry name" value="Transposase_17_sf"/>
</dbReference>
<dbReference type="EMBL" id="JBHRTL010000003">
    <property type="protein sequence ID" value="MFC3154077.1"/>
    <property type="molecule type" value="Genomic_DNA"/>
</dbReference>
<name>A0ABV7HRX4_9GAMM</name>
<dbReference type="InterPro" id="IPR002686">
    <property type="entry name" value="Transposase_17"/>
</dbReference>
<protein>
    <submittedName>
        <fullName evidence="2">Transposase</fullName>
    </submittedName>
</protein>
<dbReference type="Proteomes" id="UP001595548">
    <property type="component" value="Unassembled WGS sequence"/>
</dbReference>
<evidence type="ECO:0000259" key="1">
    <source>
        <dbReference type="SMART" id="SM01321"/>
    </source>
</evidence>
<organism evidence="2 3">
    <name type="scientific">Gilvimarinus japonicus</name>
    <dbReference type="NCBI Taxonomy" id="1796469"/>
    <lineage>
        <taxon>Bacteria</taxon>
        <taxon>Pseudomonadati</taxon>
        <taxon>Pseudomonadota</taxon>
        <taxon>Gammaproteobacteria</taxon>
        <taxon>Cellvibrionales</taxon>
        <taxon>Cellvibrionaceae</taxon>
        <taxon>Gilvimarinus</taxon>
    </lineage>
</organism>
<reference evidence="3" key="1">
    <citation type="journal article" date="2019" name="Int. J. Syst. Evol. Microbiol.">
        <title>The Global Catalogue of Microorganisms (GCM) 10K type strain sequencing project: providing services to taxonomists for standard genome sequencing and annotation.</title>
        <authorList>
            <consortium name="The Broad Institute Genomics Platform"/>
            <consortium name="The Broad Institute Genome Sequencing Center for Infectious Disease"/>
            <person name="Wu L."/>
            <person name="Ma J."/>
        </authorList>
    </citation>
    <scope>NUCLEOTIDE SEQUENCE [LARGE SCALE GENOMIC DNA]</scope>
    <source>
        <strain evidence="3">KCTC 52141</strain>
    </source>
</reference>
<dbReference type="PANTHER" id="PTHR34322">
    <property type="entry name" value="TRANSPOSASE, Y1_TNP DOMAIN-CONTAINING"/>
    <property type="match status" value="1"/>
</dbReference>
<evidence type="ECO:0000313" key="3">
    <source>
        <dbReference type="Proteomes" id="UP001595548"/>
    </source>
</evidence>
<dbReference type="Gene3D" id="3.30.70.1290">
    <property type="entry name" value="Transposase IS200-like"/>
    <property type="match status" value="1"/>
</dbReference>
<evidence type="ECO:0000313" key="2">
    <source>
        <dbReference type="EMBL" id="MFC3154077.1"/>
    </source>
</evidence>
<dbReference type="SMART" id="SM01321">
    <property type="entry name" value="Y1_Tnp"/>
    <property type="match status" value="1"/>
</dbReference>
<sequence>MTQPRKQLISLNDTPYYHCVSRCVRRAFLCGPGKGYNFEHRRSWITQRLKQLASMFCIDIAAYAVMSNHYHVVFRVNKELCDNLSRDQVIDRWRLLFKGPVIVQRYCAGQFLDAEELKVVDEVVDDWRERLCSISWFMRCLNEHLARLANAEDNCKGRFWEGRFKSQALLDEKAVLSCMAYVDLNPIRANMAKTPETSDYTSIQERLDIIPNSAKSKPAEDNTDTRNLAELMAFSGNQKADDKPENLPFLLTDYLELVDWTGRAIRNDKRGHISEALPPILTRLGFDQKDWLHTCCHIEKHFGRAIGPVAKLQTLCDKARLKWLHGSRRCRELYNNLAVT</sequence>
<dbReference type="RefSeq" id="WP_382414168.1">
    <property type="nucleotide sequence ID" value="NZ_AP031500.1"/>
</dbReference>
<gene>
    <name evidence="2" type="ORF">ACFOEB_02610</name>
</gene>
<feature type="domain" description="Transposase IS200-like" evidence="1">
    <location>
        <begin position="14"/>
        <end position="185"/>
    </location>
</feature>
<comment type="caution">
    <text evidence="2">The sequence shown here is derived from an EMBL/GenBank/DDBJ whole genome shotgun (WGS) entry which is preliminary data.</text>
</comment>
<dbReference type="SUPFAM" id="SSF143422">
    <property type="entry name" value="Transposase IS200-like"/>
    <property type="match status" value="1"/>
</dbReference>